<comment type="caution">
    <text evidence="3">The sequence shown here is derived from an EMBL/GenBank/DDBJ whole genome shotgun (WGS) entry which is preliminary data.</text>
</comment>
<sequence>MPANLDFLVLILNFTIAGDTRAGPAPPPPARPPTLIKNGTARRLQPSPLCARKKPAEAGAALTRLGFRSDEMKRISLLHAARGRPIIVEWERDARHSAGLSRSVDGNSMTKQHLQTEWRFSIRPLSPQVTSHGQWSSANSISHSARGPQFRSAPFILIKSKNKKKRGTCRSVWCPATKGPPSPTREPDTGRALPPRIGFAKAAPPSPNYF</sequence>
<protein>
    <submittedName>
        <fullName evidence="3">Uncharacterized protein</fullName>
    </submittedName>
</protein>
<feature type="chain" id="PRO_5020039422" evidence="2">
    <location>
        <begin position="23"/>
        <end position="210"/>
    </location>
</feature>
<evidence type="ECO:0000313" key="4">
    <source>
        <dbReference type="Proteomes" id="UP000299102"/>
    </source>
</evidence>
<dbReference type="Proteomes" id="UP000299102">
    <property type="component" value="Unassembled WGS sequence"/>
</dbReference>
<proteinExistence type="predicted"/>
<feature type="region of interest" description="Disordered" evidence="1">
    <location>
        <begin position="20"/>
        <end position="46"/>
    </location>
</feature>
<feature type="region of interest" description="Disordered" evidence="1">
    <location>
        <begin position="166"/>
        <end position="210"/>
    </location>
</feature>
<organism evidence="3 4">
    <name type="scientific">Eumeta variegata</name>
    <name type="common">Bagworm moth</name>
    <name type="synonym">Eumeta japonica</name>
    <dbReference type="NCBI Taxonomy" id="151549"/>
    <lineage>
        <taxon>Eukaryota</taxon>
        <taxon>Metazoa</taxon>
        <taxon>Ecdysozoa</taxon>
        <taxon>Arthropoda</taxon>
        <taxon>Hexapoda</taxon>
        <taxon>Insecta</taxon>
        <taxon>Pterygota</taxon>
        <taxon>Neoptera</taxon>
        <taxon>Endopterygota</taxon>
        <taxon>Lepidoptera</taxon>
        <taxon>Glossata</taxon>
        <taxon>Ditrysia</taxon>
        <taxon>Tineoidea</taxon>
        <taxon>Psychidae</taxon>
        <taxon>Oiketicinae</taxon>
        <taxon>Eumeta</taxon>
    </lineage>
</organism>
<evidence type="ECO:0000256" key="1">
    <source>
        <dbReference type="SAM" id="MobiDB-lite"/>
    </source>
</evidence>
<name>A0A4C1X5G2_EUMVA</name>
<dbReference type="AlphaFoldDB" id="A0A4C1X5G2"/>
<keyword evidence="4" id="KW-1185">Reference proteome</keyword>
<reference evidence="3 4" key="1">
    <citation type="journal article" date="2019" name="Commun. Biol.">
        <title>The bagworm genome reveals a unique fibroin gene that provides high tensile strength.</title>
        <authorList>
            <person name="Kono N."/>
            <person name="Nakamura H."/>
            <person name="Ohtoshi R."/>
            <person name="Tomita M."/>
            <person name="Numata K."/>
            <person name="Arakawa K."/>
        </authorList>
    </citation>
    <scope>NUCLEOTIDE SEQUENCE [LARGE SCALE GENOMIC DNA]</scope>
</reference>
<keyword evidence="2" id="KW-0732">Signal</keyword>
<evidence type="ECO:0000313" key="3">
    <source>
        <dbReference type="EMBL" id="GBP58988.1"/>
    </source>
</evidence>
<feature type="signal peptide" evidence="2">
    <location>
        <begin position="1"/>
        <end position="22"/>
    </location>
</feature>
<dbReference type="EMBL" id="BGZK01000750">
    <property type="protein sequence ID" value="GBP58988.1"/>
    <property type="molecule type" value="Genomic_DNA"/>
</dbReference>
<accession>A0A4C1X5G2</accession>
<evidence type="ECO:0000256" key="2">
    <source>
        <dbReference type="SAM" id="SignalP"/>
    </source>
</evidence>
<gene>
    <name evidence="3" type="ORF">EVAR_14989_1</name>
</gene>